<dbReference type="CDD" id="cd06171">
    <property type="entry name" value="Sigma70_r4"/>
    <property type="match status" value="1"/>
</dbReference>
<evidence type="ECO:0000256" key="2">
    <source>
        <dbReference type="ARBA" id="ARBA00023082"/>
    </source>
</evidence>
<dbReference type="Pfam" id="PF08281">
    <property type="entry name" value="Sigma70_r4_2"/>
    <property type="match status" value="1"/>
</dbReference>
<name>A0ABT6FLF5_9BACT</name>
<accession>A0ABT6FLF5</accession>
<dbReference type="InterPro" id="IPR039425">
    <property type="entry name" value="RNA_pol_sigma-70-like"/>
</dbReference>
<dbReference type="InterPro" id="IPR013324">
    <property type="entry name" value="RNA_pol_sigma_r3/r4-like"/>
</dbReference>
<dbReference type="EMBL" id="JARRAG010000006">
    <property type="protein sequence ID" value="MDG3008401.1"/>
    <property type="molecule type" value="Genomic_DNA"/>
</dbReference>
<reference evidence="6 7" key="1">
    <citation type="submission" date="2023-03" db="EMBL/GenBank/DDBJ databases">
        <title>Paludisphaera mucosa sp. nov. a novel planctomycete from northern fen.</title>
        <authorList>
            <person name="Ivanova A."/>
        </authorList>
    </citation>
    <scope>NUCLEOTIDE SEQUENCE [LARGE SCALE GENOMIC DNA]</scope>
    <source>
        <strain evidence="6 7">Pla2</strain>
    </source>
</reference>
<keyword evidence="4" id="KW-0804">Transcription</keyword>
<dbReference type="InterPro" id="IPR013249">
    <property type="entry name" value="RNA_pol_sigma70_r4_t2"/>
</dbReference>
<evidence type="ECO:0000259" key="5">
    <source>
        <dbReference type="Pfam" id="PF08281"/>
    </source>
</evidence>
<keyword evidence="1" id="KW-0805">Transcription regulation</keyword>
<dbReference type="Proteomes" id="UP001216907">
    <property type="component" value="Unassembled WGS sequence"/>
</dbReference>
<dbReference type="RefSeq" id="WP_277864723.1">
    <property type="nucleotide sequence ID" value="NZ_JARRAG010000006.1"/>
</dbReference>
<evidence type="ECO:0000256" key="4">
    <source>
        <dbReference type="ARBA" id="ARBA00023163"/>
    </source>
</evidence>
<evidence type="ECO:0000256" key="3">
    <source>
        <dbReference type="ARBA" id="ARBA00023125"/>
    </source>
</evidence>
<keyword evidence="7" id="KW-1185">Reference proteome</keyword>
<dbReference type="InterPro" id="IPR014284">
    <property type="entry name" value="RNA_pol_sigma-70_dom"/>
</dbReference>
<gene>
    <name evidence="6" type="ORF">PZE19_31930</name>
</gene>
<keyword evidence="3" id="KW-0238">DNA-binding</keyword>
<proteinExistence type="predicted"/>
<organism evidence="6 7">
    <name type="scientific">Paludisphaera mucosa</name>
    <dbReference type="NCBI Taxonomy" id="3030827"/>
    <lineage>
        <taxon>Bacteria</taxon>
        <taxon>Pseudomonadati</taxon>
        <taxon>Planctomycetota</taxon>
        <taxon>Planctomycetia</taxon>
        <taxon>Isosphaerales</taxon>
        <taxon>Isosphaeraceae</taxon>
        <taxon>Paludisphaera</taxon>
    </lineage>
</organism>
<dbReference type="Gene3D" id="1.10.10.10">
    <property type="entry name" value="Winged helix-like DNA-binding domain superfamily/Winged helix DNA-binding domain"/>
    <property type="match status" value="1"/>
</dbReference>
<evidence type="ECO:0000313" key="7">
    <source>
        <dbReference type="Proteomes" id="UP001216907"/>
    </source>
</evidence>
<dbReference type="InterPro" id="IPR036388">
    <property type="entry name" value="WH-like_DNA-bd_sf"/>
</dbReference>
<evidence type="ECO:0000313" key="6">
    <source>
        <dbReference type="EMBL" id="MDG3008401.1"/>
    </source>
</evidence>
<feature type="domain" description="RNA polymerase sigma factor 70 region 4 type 2" evidence="5">
    <location>
        <begin position="140"/>
        <end position="188"/>
    </location>
</feature>
<sequence>MDTNQTTLVVQRYLDELAVARGDDDVGPIISALLGQSVRRLQLLCNTLLHRGYPRLARPPVGLQVEDLLGAVVERLLKALRETRPGTVRGFFALASRHMRWELNDLARRLDHRDVPFDVHAIDVAAPAESDSGLGTETKRMLDAIDALPEDEREVLELVMIHGMTHEEAAAVIGSSTKTVQRRLNRARHVLVETLGFPGMGPSRSDGPGTLDD</sequence>
<dbReference type="SUPFAM" id="SSF88659">
    <property type="entry name" value="Sigma3 and sigma4 domains of RNA polymerase sigma factors"/>
    <property type="match status" value="1"/>
</dbReference>
<dbReference type="NCBIfam" id="TIGR02937">
    <property type="entry name" value="sigma70-ECF"/>
    <property type="match status" value="1"/>
</dbReference>
<dbReference type="PANTHER" id="PTHR43133:SF8">
    <property type="entry name" value="RNA POLYMERASE SIGMA FACTOR HI_1459-RELATED"/>
    <property type="match status" value="1"/>
</dbReference>
<comment type="caution">
    <text evidence="6">The sequence shown here is derived from an EMBL/GenBank/DDBJ whole genome shotgun (WGS) entry which is preliminary data.</text>
</comment>
<keyword evidence="2" id="KW-0731">Sigma factor</keyword>
<evidence type="ECO:0000256" key="1">
    <source>
        <dbReference type="ARBA" id="ARBA00023015"/>
    </source>
</evidence>
<dbReference type="PANTHER" id="PTHR43133">
    <property type="entry name" value="RNA POLYMERASE ECF-TYPE SIGMA FACTO"/>
    <property type="match status" value="1"/>
</dbReference>
<protein>
    <submittedName>
        <fullName evidence="6">Sigma-70 family RNA polymerase sigma factor</fullName>
    </submittedName>
</protein>